<organism evidence="2 3">
    <name type="scientific">Ruania alkalisoli</name>
    <dbReference type="NCBI Taxonomy" id="2779775"/>
    <lineage>
        <taxon>Bacteria</taxon>
        <taxon>Bacillati</taxon>
        <taxon>Actinomycetota</taxon>
        <taxon>Actinomycetes</taxon>
        <taxon>Micrococcales</taxon>
        <taxon>Ruaniaceae</taxon>
        <taxon>Ruania</taxon>
    </lineage>
</organism>
<evidence type="ECO:0000256" key="1">
    <source>
        <dbReference type="SAM" id="MobiDB-lite"/>
    </source>
</evidence>
<proteinExistence type="predicted"/>
<protein>
    <submittedName>
        <fullName evidence="2">Uncharacterized protein</fullName>
    </submittedName>
</protein>
<reference evidence="2 3" key="1">
    <citation type="submission" date="2020-10" db="EMBL/GenBank/DDBJ databases">
        <title>Haloactinobacterium sp. RN3S43, a bacterium isolated from saline soil.</title>
        <authorList>
            <person name="Sun J.-Q."/>
        </authorList>
    </citation>
    <scope>NUCLEOTIDE SEQUENCE [LARGE SCALE GENOMIC DNA]</scope>
    <source>
        <strain evidence="2 3">RN3S43</strain>
    </source>
</reference>
<evidence type="ECO:0000313" key="2">
    <source>
        <dbReference type="EMBL" id="QOR69205.1"/>
    </source>
</evidence>
<dbReference type="Proteomes" id="UP000593758">
    <property type="component" value="Chromosome"/>
</dbReference>
<gene>
    <name evidence="2" type="ORF">IM660_10775</name>
</gene>
<dbReference type="RefSeq" id="WP_193495428.1">
    <property type="nucleotide sequence ID" value="NZ_CP063169.1"/>
</dbReference>
<sequence length="227" mass="24681">MSLIKRLRDVFRPAPSRPQAQARVTSAPPPPDAEAEAGLRARLEEDPNDVEAFSTLAEIVRRRAAEVEHPDPLTADVAPVTSSREADTAHWALAEELAGRPRGWYPLIELARLSLEDDKEGAMRRLGAACERETSGLALIEGIKMLRAAHLPAEALGLGVGHWSPAEQSPEAGRQIVEAALEAARVTDARRHLRDLAELSTHHDTPRIVAELEPFVARAESDASTVD</sequence>
<evidence type="ECO:0000313" key="3">
    <source>
        <dbReference type="Proteomes" id="UP000593758"/>
    </source>
</evidence>
<dbReference type="EMBL" id="CP063169">
    <property type="protein sequence ID" value="QOR69205.1"/>
    <property type="molecule type" value="Genomic_DNA"/>
</dbReference>
<accession>A0A7M1SP04</accession>
<feature type="region of interest" description="Disordered" evidence="1">
    <location>
        <begin position="1"/>
        <end position="36"/>
    </location>
</feature>
<keyword evidence="3" id="KW-1185">Reference proteome</keyword>
<feature type="compositionally biased region" description="Basic and acidic residues" evidence="1">
    <location>
        <begin position="1"/>
        <end position="11"/>
    </location>
</feature>
<dbReference type="KEGG" id="halt:IM660_10775"/>
<name>A0A7M1SP04_9MICO</name>
<dbReference type="AlphaFoldDB" id="A0A7M1SP04"/>